<reference evidence="5" key="2">
    <citation type="submission" date="2021-03" db="UniProtKB">
        <authorList>
            <consortium name="EnsemblPlants"/>
        </authorList>
    </citation>
    <scope>IDENTIFICATION</scope>
</reference>
<dbReference type="OrthoDB" id="10004661at2759"/>
<dbReference type="Pfam" id="PF23572">
    <property type="entry name" value="GH3_C"/>
    <property type="match status" value="1"/>
</dbReference>
<dbReference type="Pfam" id="PF03321">
    <property type="entry name" value="GH3"/>
    <property type="match status" value="1"/>
</dbReference>
<dbReference type="Pfam" id="PF23571">
    <property type="entry name" value="GH3_M"/>
    <property type="match status" value="1"/>
</dbReference>
<dbReference type="AlphaFoldDB" id="A0A803NV70"/>
<comment type="similarity">
    <text evidence="1">Belongs to the IAA-amido conjugating enzyme family.</text>
</comment>
<proteinExistence type="inferred from homology"/>
<dbReference type="Gramene" id="evm.model.02.1805.3.5bd9b135">
    <property type="protein sequence ID" value="cds.evm.model.02.1805.3.5bd9b135"/>
    <property type="gene ID" value="evm.TU.02.1805"/>
</dbReference>
<dbReference type="PANTHER" id="PTHR31901:SF5">
    <property type="entry name" value="JASMONOYL--L-AMINO ACID SYNTHETASE JAR1"/>
    <property type="match status" value="1"/>
</dbReference>
<feature type="domain" description="GH3 middle" evidence="3">
    <location>
        <begin position="349"/>
        <end position="421"/>
    </location>
</feature>
<dbReference type="InterPro" id="IPR055378">
    <property type="entry name" value="GH3_C"/>
</dbReference>
<gene>
    <name evidence="5" type="primary">LOC115705838</name>
</gene>
<dbReference type="Gramene" id="evm.model.02.1805.1.5bd9b135">
    <property type="protein sequence ID" value="cds.evm.model.02.1805.1.5bd9b135"/>
    <property type="gene ID" value="evm.TU.02.1805"/>
</dbReference>
<evidence type="ECO:0000313" key="5">
    <source>
        <dbReference type="EnsemblPlants" id="cds.evm.model.02.1805.2.5bd9b135"/>
    </source>
</evidence>
<name>A0A803NV70_CANSA</name>
<organism evidence="5 6">
    <name type="scientific">Cannabis sativa</name>
    <name type="common">Hemp</name>
    <name type="synonym">Marijuana</name>
    <dbReference type="NCBI Taxonomy" id="3483"/>
    <lineage>
        <taxon>Eukaryota</taxon>
        <taxon>Viridiplantae</taxon>
        <taxon>Streptophyta</taxon>
        <taxon>Embryophyta</taxon>
        <taxon>Tracheophyta</taxon>
        <taxon>Spermatophyta</taxon>
        <taxon>Magnoliopsida</taxon>
        <taxon>eudicotyledons</taxon>
        <taxon>Gunneridae</taxon>
        <taxon>Pentapetalae</taxon>
        <taxon>rosids</taxon>
        <taxon>fabids</taxon>
        <taxon>Rosales</taxon>
        <taxon>Cannabaceae</taxon>
        <taxon>Cannabis</taxon>
    </lineage>
</organism>
<feature type="domain" description="GH3 C-terminal" evidence="4">
    <location>
        <begin position="436"/>
        <end position="548"/>
    </location>
</feature>
<protein>
    <recommendedName>
        <fullName evidence="7">Jasmonic acid-amido synthetase JAR1</fullName>
    </recommendedName>
</protein>
<keyword evidence="6" id="KW-1185">Reference proteome</keyword>
<dbReference type="EnsemblPlants" id="evm.model.02.1805">
    <property type="protein sequence ID" value="cds.evm.model.02.1805"/>
    <property type="gene ID" value="evm.TU.02.1805"/>
</dbReference>
<dbReference type="EnsemblPlants" id="evm.model.02.1805.3.5bd9b135">
    <property type="protein sequence ID" value="cds.evm.model.02.1805.3.5bd9b135"/>
    <property type="gene ID" value="evm.TU.02.1805"/>
</dbReference>
<dbReference type="OMA" id="HECCNCL"/>
<evidence type="ECO:0000259" key="3">
    <source>
        <dbReference type="Pfam" id="PF23571"/>
    </source>
</evidence>
<dbReference type="InterPro" id="IPR055377">
    <property type="entry name" value="GH3_M"/>
</dbReference>
<dbReference type="EMBL" id="UZAU01000224">
    <property type="status" value="NOT_ANNOTATED_CDS"/>
    <property type="molecule type" value="Genomic_DNA"/>
</dbReference>
<evidence type="ECO:0000256" key="1">
    <source>
        <dbReference type="ARBA" id="ARBA00008068"/>
    </source>
</evidence>
<sequence length="572" mass="64110">MLEKMEEFNGDIVIDEFEALTADCERVQRKTLKQILEENESAEYLQNSGLNGRTDPESYKSCVPIVTHKELEPYIMRIADGETSPILTGKPITTISLSSGTTQGKPKFVPFNDELMDSTMQIYRTSFAFRNREFPIRNGKALQFIYSSKQFKTKGGQLAGTATTNVFRNSQYKKTMMAIQSECCSPDEVIFGPDFRQSLYCHFLCGLIFRDEIQLISSTFAHSIVHSFRTLEKDWEELCTNIRDGVLSSWITTPSVRAAMGKLLKPNPELANLIYDKCSSLSNWYGLVPALFPNVKYIYGIMTGSMEPYLAKLRHYAGEVPLVSADYGSSEGWIGANVNPTLPPELVTYVVLPNIGYFEFIPINDSIGTETRPLGLTEVKIGEEYEILVTNYAGLYRYKLGDVVKVMGFHNSTPELKFVCRRNLLLTVNIDKNTEKDLQLAVEEAAKLLAGEKQDLVDFTSHVDMSTDPGHYVIFWELSGGASEEILGECCNCLDKSFVDAGYISSRKVNTIGALELRVVQKGTFQKLMDHYLALGSAVSQFKTPRYVGPTNNVVLQILCSNVVKTYLSTAY</sequence>
<dbReference type="EnsemblPlants" id="evm.model.02.1805.2.5bd9b135">
    <property type="protein sequence ID" value="cds.evm.model.02.1805.2.5bd9b135"/>
    <property type="gene ID" value="evm.TU.02.1805"/>
</dbReference>
<evidence type="ECO:0000313" key="6">
    <source>
        <dbReference type="Proteomes" id="UP000596661"/>
    </source>
</evidence>
<evidence type="ECO:0008006" key="7">
    <source>
        <dbReference type="Google" id="ProtNLM"/>
    </source>
</evidence>
<evidence type="ECO:0000256" key="2">
    <source>
        <dbReference type="ARBA" id="ARBA00022598"/>
    </source>
</evidence>
<accession>A0A803NV70</accession>
<dbReference type="GO" id="GO:0005737">
    <property type="term" value="C:cytoplasm"/>
    <property type="evidence" value="ECO:0007669"/>
    <property type="project" value="TreeGrafter"/>
</dbReference>
<dbReference type="Gramene" id="evm.model.02.1805.2.5bd9b135">
    <property type="protein sequence ID" value="cds.evm.model.02.1805.2.5bd9b135"/>
    <property type="gene ID" value="evm.TU.02.1805"/>
</dbReference>
<evidence type="ECO:0000259" key="4">
    <source>
        <dbReference type="Pfam" id="PF23572"/>
    </source>
</evidence>
<dbReference type="InterPro" id="IPR004993">
    <property type="entry name" value="GH3"/>
</dbReference>
<keyword evidence="2" id="KW-0436">Ligase</keyword>
<dbReference type="Gramene" id="evm.model.02.1805">
    <property type="protein sequence ID" value="cds.evm.model.02.1805"/>
    <property type="gene ID" value="evm.TU.02.1805"/>
</dbReference>
<reference evidence="5 6" key="1">
    <citation type="submission" date="2018-11" db="EMBL/GenBank/DDBJ databases">
        <authorList>
            <person name="Grassa J C."/>
        </authorList>
    </citation>
    <scope>NUCLEOTIDE SEQUENCE [LARGE SCALE GENOMIC DNA]</scope>
</reference>
<accession>A0A803NV68</accession>
<accession>A0A803NV71</accession>
<accession>A0A803NV69</accession>
<dbReference type="EnsemblPlants" id="evm.model.02.1805.1.5bd9b135">
    <property type="protein sequence ID" value="cds.evm.model.02.1805.1.5bd9b135"/>
    <property type="gene ID" value="evm.TU.02.1805"/>
</dbReference>
<dbReference type="GO" id="GO:0016881">
    <property type="term" value="F:acid-amino acid ligase activity"/>
    <property type="evidence" value="ECO:0007669"/>
    <property type="project" value="TreeGrafter"/>
</dbReference>
<dbReference type="Proteomes" id="UP000596661">
    <property type="component" value="Chromosome 2"/>
</dbReference>
<dbReference type="PANTHER" id="PTHR31901">
    <property type="entry name" value="GH3 DOMAIN-CONTAINING PROTEIN"/>
    <property type="match status" value="1"/>
</dbReference>